<dbReference type="Pfam" id="PF00249">
    <property type="entry name" value="Myb_DNA-binding"/>
    <property type="match status" value="2"/>
</dbReference>
<dbReference type="SUPFAM" id="SSF46689">
    <property type="entry name" value="Homeodomain-like"/>
    <property type="match status" value="1"/>
</dbReference>
<keyword evidence="4" id="KW-0539">Nucleus</keyword>
<keyword evidence="2" id="KW-0677">Repeat</keyword>
<dbReference type="KEGG" id="cam:101496394"/>
<evidence type="ECO:0000256" key="3">
    <source>
        <dbReference type="ARBA" id="ARBA00023125"/>
    </source>
</evidence>
<evidence type="ECO:0000313" key="7">
    <source>
        <dbReference type="Proteomes" id="UP000087171"/>
    </source>
</evidence>
<dbReference type="PROSITE" id="PS51294">
    <property type="entry name" value="HTH_MYB"/>
    <property type="match status" value="2"/>
</dbReference>
<dbReference type="InterPro" id="IPR001005">
    <property type="entry name" value="SANT/Myb"/>
</dbReference>
<accession>A0A1S2Z1B3</accession>
<dbReference type="GeneID" id="101496394"/>
<dbReference type="Proteomes" id="UP000087171">
    <property type="component" value="Unplaced"/>
</dbReference>
<organism evidence="7 8">
    <name type="scientific">Cicer arietinum</name>
    <name type="common">Chickpea</name>
    <name type="synonym">Garbanzo</name>
    <dbReference type="NCBI Taxonomy" id="3827"/>
    <lineage>
        <taxon>Eukaryota</taxon>
        <taxon>Viridiplantae</taxon>
        <taxon>Streptophyta</taxon>
        <taxon>Embryophyta</taxon>
        <taxon>Tracheophyta</taxon>
        <taxon>Spermatophyta</taxon>
        <taxon>Magnoliopsida</taxon>
        <taxon>eudicotyledons</taxon>
        <taxon>Gunneridae</taxon>
        <taxon>Pentapetalae</taxon>
        <taxon>rosids</taxon>
        <taxon>fabids</taxon>
        <taxon>Fabales</taxon>
        <taxon>Fabaceae</taxon>
        <taxon>Papilionoideae</taxon>
        <taxon>50 kb inversion clade</taxon>
        <taxon>NPAAA clade</taxon>
        <taxon>Hologalegina</taxon>
        <taxon>IRL clade</taxon>
        <taxon>Cicereae</taxon>
        <taxon>Cicer</taxon>
    </lineage>
</organism>
<gene>
    <name evidence="8" type="primary">LOC101496394</name>
</gene>
<dbReference type="PaxDb" id="3827-XP_004513209.1"/>
<dbReference type="Gene3D" id="1.10.10.60">
    <property type="entry name" value="Homeodomain-like"/>
    <property type="match status" value="2"/>
</dbReference>
<reference evidence="8" key="1">
    <citation type="submission" date="2025-08" db="UniProtKB">
        <authorList>
            <consortium name="RefSeq"/>
        </authorList>
    </citation>
    <scope>IDENTIFICATION</scope>
    <source>
        <tissue evidence="8">Etiolated seedlings</tissue>
    </source>
</reference>
<dbReference type="PANTHER" id="PTHR47994:SF5">
    <property type="entry name" value="F14D16.11-RELATED"/>
    <property type="match status" value="1"/>
</dbReference>
<dbReference type="eggNOG" id="KOG0048">
    <property type="taxonomic scope" value="Eukaryota"/>
</dbReference>
<dbReference type="RefSeq" id="XP_004513209.1">
    <property type="nucleotide sequence ID" value="XM_004513152.3"/>
</dbReference>
<feature type="domain" description="HTH myb-type" evidence="6">
    <location>
        <begin position="63"/>
        <end position="117"/>
    </location>
</feature>
<keyword evidence="3" id="KW-0238">DNA-binding</keyword>
<sequence length="301" mass="34230">MVRSACYEKDSVKIKSGVWIAEEDTKTPTFVLEHGSSNWTSIPKKTGVKRCGKSCRLRWNNYMPDLKHDNFTSQEEDLIIKLHAAIGSRWSIIAQQLPGRTDNDVKNNWNTKLKKKLSQMGIDPVTHKPFSKLIADYGNIGTSFHKPTTQIEVANKDFRNYAILLKSDPYQFNQQQTLQTTGNSSFMVTKSHSDDDFSIVKGDSNCTNIKNETNPTLVDAFPPFSWNDFLLEDAFAPPTNNQEQQILFSKENVMSQNGKMKEAMSHQVSSCSDISFVEAILDQENEMFLSFPHLLEEPSNY</sequence>
<keyword evidence="7" id="KW-1185">Reference proteome</keyword>
<evidence type="ECO:0000313" key="8">
    <source>
        <dbReference type="RefSeq" id="XP_004513209.1"/>
    </source>
</evidence>
<protein>
    <submittedName>
        <fullName evidence="8">Transcription factor MYB35-like</fullName>
    </submittedName>
</protein>
<dbReference type="GO" id="GO:0005634">
    <property type="term" value="C:nucleus"/>
    <property type="evidence" value="ECO:0007669"/>
    <property type="project" value="UniProtKB-SubCell"/>
</dbReference>
<dbReference type="SMART" id="SM00717">
    <property type="entry name" value="SANT"/>
    <property type="match status" value="2"/>
</dbReference>
<comment type="subcellular location">
    <subcellularLocation>
        <location evidence="1">Nucleus</location>
    </subcellularLocation>
</comment>
<feature type="domain" description="Myb-like" evidence="5">
    <location>
        <begin position="11"/>
        <end position="63"/>
    </location>
</feature>
<dbReference type="CDD" id="cd00167">
    <property type="entry name" value="SANT"/>
    <property type="match status" value="2"/>
</dbReference>
<evidence type="ECO:0000256" key="2">
    <source>
        <dbReference type="ARBA" id="ARBA00022737"/>
    </source>
</evidence>
<dbReference type="OrthoDB" id="2143914at2759"/>
<evidence type="ECO:0000259" key="6">
    <source>
        <dbReference type="PROSITE" id="PS51294"/>
    </source>
</evidence>
<name>A0A1S2Z1B3_CICAR</name>
<feature type="domain" description="HTH myb-type" evidence="6">
    <location>
        <begin position="11"/>
        <end position="62"/>
    </location>
</feature>
<dbReference type="AlphaFoldDB" id="A0A1S2Z1B3"/>
<dbReference type="PANTHER" id="PTHR47994">
    <property type="entry name" value="F14D16.11-RELATED"/>
    <property type="match status" value="1"/>
</dbReference>
<dbReference type="InterPro" id="IPR015495">
    <property type="entry name" value="Myb_TF_plants"/>
</dbReference>
<dbReference type="InterPro" id="IPR009057">
    <property type="entry name" value="Homeodomain-like_sf"/>
</dbReference>
<evidence type="ECO:0000256" key="4">
    <source>
        <dbReference type="ARBA" id="ARBA00023242"/>
    </source>
</evidence>
<evidence type="ECO:0000256" key="1">
    <source>
        <dbReference type="ARBA" id="ARBA00004123"/>
    </source>
</evidence>
<feature type="domain" description="Myb-like" evidence="5">
    <location>
        <begin position="64"/>
        <end position="113"/>
    </location>
</feature>
<dbReference type="PROSITE" id="PS50090">
    <property type="entry name" value="MYB_LIKE"/>
    <property type="match status" value="2"/>
</dbReference>
<dbReference type="GO" id="GO:0003677">
    <property type="term" value="F:DNA binding"/>
    <property type="evidence" value="ECO:0007669"/>
    <property type="project" value="UniProtKB-KW"/>
</dbReference>
<dbReference type="InterPro" id="IPR017930">
    <property type="entry name" value="Myb_dom"/>
</dbReference>
<dbReference type="FunFam" id="1.10.10.60:FF:000645">
    <property type="entry name" value="Os07g0634900 protein"/>
    <property type="match status" value="1"/>
</dbReference>
<evidence type="ECO:0000259" key="5">
    <source>
        <dbReference type="PROSITE" id="PS50090"/>
    </source>
</evidence>
<proteinExistence type="predicted"/>